<comment type="caution">
    <text evidence="2">The sequence shown here is derived from an EMBL/GenBank/DDBJ whole genome shotgun (WGS) entry which is preliminary data.</text>
</comment>
<name>A0ABU9SW93_9ALTE</name>
<protein>
    <submittedName>
        <fullName evidence="2">Gluconate 2-dehydrogenase subunit 3 family protein</fullName>
        <ecNumber evidence="2">1.-.-.-</ecNumber>
    </submittedName>
</protein>
<feature type="region of interest" description="Disordered" evidence="1">
    <location>
        <begin position="1"/>
        <end position="24"/>
    </location>
</feature>
<reference evidence="2 3" key="1">
    <citation type="submission" date="2024-03" db="EMBL/GenBank/DDBJ databases">
        <title>Community enrichment and isolation of bacterial strains for fucoidan degradation.</title>
        <authorList>
            <person name="Sichert A."/>
        </authorList>
    </citation>
    <scope>NUCLEOTIDE SEQUENCE [LARGE SCALE GENOMIC DNA]</scope>
    <source>
        <strain evidence="2 3">AS12</strain>
    </source>
</reference>
<keyword evidence="3" id="KW-1185">Reference proteome</keyword>
<dbReference type="Pfam" id="PF13618">
    <property type="entry name" value="Gluconate_2-dh3"/>
    <property type="match status" value="1"/>
</dbReference>
<dbReference type="GO" id="GO:0016491">
    <property type="term" value="F:oxidoreductase activity"/>
    <property type="evidence" value="ECO:0007669"/>
    <property type="project" value="UniProtKB-KW"/>
</dbReference>
<dbReference type="InterPro" id="IPR027056">
    <property type="entry name" value="Gluconate_2DH_su3"/>
</dbReference>
<dbReference type="EC" id="1.-.-.-" evidence="2"/>
<evidence type="ECO:0000313" key="3">
    <source>
        <dbReference type="Proteomes" id="UP001461163"/>
    </source>
</evidence>
<evidence type="ECO:0000256" key="1">
    <source>
        <dbReference type="SAM" id="MobiDB-lite"/>
    </source>
</evidence>
<dbReference type="Proteomes" id="UP001461163">
    <property type="component" value="Unassembled WGS sequence"/>
</dbReference>
<keyword evidence="2" id="KW-0560">Oxidoreductase</keyword>
<dbReference type="EMBL" id="JBBMQS010000006">
    <property type="protein sequence ID" value="MEM5498102.1"/>
    <property type="molecule type" value="Genomic_DNA"/>
</dbReference>
<proteinExistence type="predicted"/>
<organism evidence="2 3">
    <name type="scientific">Paraglaciecola mesophila</name>
    <dbReference type="NCBI Taxonomy" id="197222"/>
    <lineage>
        <taxon>Bacteria</taxon>
        <taxon>Pseudomonadati</taxon>
        <taxon>Pseudomonadota</taxon>
        <taxon>Gammaproteobacteria</taxon>
        <taxon>Alteromonadales</taxon>
        <taxon>Alteromonadaceae</taxon>
        <taxon>Paraglaciecola</taxon>
    </lineage>
</organism>
<evidence type="ECO:0000313" key="2">
    <source>
        <dbReference type="EMBL" id="MEM5498102.1"/>
    </source>
</evidence>
<accession>A0ABU9SW93</accession>
<feature type="compositionally biased region" description="Basic and acidic residues" evidence="1">
    <location>
        <begin position="1"/>
        <end position="10"/>
    </location>
</feature>
<sequence length="222" mass="24178">MEKLSTRVMDETSQDANQLDDKGTRIESPKKRSFLLGLGALIGAAGAEKLLGGNAMSVAMAYQSNNQSWQSSGRLFTQKQLQQLRDICQLVIPKTGTAGAGDVDTHGFIDNQLVRCHANWQQIQVVELLKRIESAAIKRFGTAFSDSSESEQLSLLTSIEEAENEFGQDDAEHFAFLKQMIVFGYFTSEVGATQELAYLPVPGGFTGSIPYSSVGKLWSGGM</sequence>
<dbReference type="RefSeq" id="WP_342881812.1">
    <property type="nucleotide sequence ID" value="NZ_JBBMQS010000006.1"/>
</dbReference>
<gene>
    <name evidence="2" type="ORF">WNY77_11900</name>
</gene>